<reference evidence="2" key="1">
    <citation type="submission" date="2020-02" db="EMBL/GenBank/DDBJ databases">
        <authorList>
            <person name="Meier V. D."/>
        </authorList>
    </citation>
    <scope>NUCLEOTIDE SEQUENCE</scope>
    <source>
        <strain evidence="2">AVDCRST_MAG27</strain>
    </source>
</reference>
<name>A0A6J4JBR5_9PROT</name>
<gene>
    <name evidence="2" type="ORF">AVDCRST_MAG27-3413</name>
</gene>
<feature type="region of interest" description="Disordered" evidence="1">
    <location>
        <begin position="1"/>
        <end position="28"/>
    </location>
</feature>
<feature type="non-terminal residue" evidence="2">
    <location>
        <position position="78"/>
    </location>
</feature>
<feature type="non-terminal residue" evidence="2">
    <location>
        <position position="1"/>
    </location>
</feature>
<accession>A0A6J4JBR5</accession>
<evidence type="ECO:0000256" key="1">
    <source>
        <dbReference type="SAM" id="MobiDB-lite"/>
    </source>
</evidence>
<feature type="compositionally biased region" description="Basic residues" evidence="1">
    <location>
        <begin position="1"/>
        <end position="18"/>
    </location>
</feature>
<evidence type="ECO:0000313" key="2">
    <source>
        <dbReference type="EMBL" id="CAA9276000.1"/>
    </source>
</evidence>
<proteinExistence type="predicted"/>
<dbReference type="EMBL" id="CADCTD010000154">
    <property type="protein sequence ID" value="CAA9276000.1"/>
    <property type="molecule type" value="Genomic_DNA"/>
</dbReference>
<sequence length="78" mass="8860">CHAAPPRHRRTPRWRRRQPSTAPPSAAMRCLASPVSTVPWPVLPRSCWPMRSRLGTRCDTAPSLMRLEGRSPQKAHHC</sequence>
<protein>
    <submittedName>
        <fullName evidence="2">Uncharacterized protein</fullName>
    </submittedName>
</protein>
<dbReference type="AlphaFoldDB" id="A0A6J4JBR5"/>
<organism evidence="2">
    <name type="scientific">uncultured Craurococcus sp</name>
    <dbReference type="NCBI Taxonomy" id="1135998"/>
    <lineage>
        <taxon>Bacteria</taxon>
        <taxon>Pseudomonadati</taxon>
        <taxon>Pseudomonadota</taxon>
        <taxon>Alphaproteobacteria</taxon>
        <taxon>Acetobacterales</taxon>
        <taxon>Acetobacteraceae</taxon>
        <taxon>Craurococcus</taxon>
        <taxon>environmental samples</taxon>
    </lineage>
</organism>